<dbReference type="Proteomes" id="UP001372834">
    <property type="component" value="Unassembled WGS sequence"/>
</dbReference>
<keyword evidence="1" id="KW-0812">Transmembrane</keyword>
<dbReference type="AlphaFoldDB" id="A0AAN8PA45"/>
<protein>
    <submittedName>
        <fullName evidence="2">Uncharacterized protein</fullName>
    </submittedName>
</protein>
<sequence length="71" mass="8696">MRIRKRQEFNNLVKTLARKWGLAGFWGSSLYFADVAVRMLRFHHFPSPLLSRCFWLHAQIFYRKEQERKKP</sequence>
<evidence type="ECO:0000313" key="2">
    <source>
        <dbReference type="EMBL" id="KAK6622807.1"/>
    </source>
</evidence>
<comment type="caution">
    <text evidence="2">The sequence shown here is derived from an EMBL/GenBank/DDBJ whole genome shotgun (WGS) entry which is preliminary data.</text>
</comment>
<proteinExistence type="predicted"/>
<name>A0AAN8PA45_POLSC</name>
<organism evidence="2 3">
    <name type="scientific">Polyplax serrata</name>
    <name type="common">Common mouse louse</name>
    <dbReference type="NCBI Taxonomy" id="468196"/>
    <lineage>
        <taxon>Eukaryota</taxon>
        <taxon>Metazoa</taxon>
        <taxon>Ecdysozoa</taxon>
        <taxon>Arthropoda</taxon>
        <taxon>Hexapoda</taxon>
        <taxon>Insecta</taxon>
        <taxon>Pterygota</taxon>
        <taxon>Neoptera</taxon>
        <taxon>Paraneoptera</taxon>
        <taxon>Psocodea</taxon>
        <taxon>Troctomorpha</taxon>
        <taxon>Phthiraptera</taxon>
        <taxon>Anoplura</taxon>
        <taxon>Polyplacidae</taxon>
        <taxon>Polyplax</taxon>
    </lineage>
</organism>
<reference evidence="2 3" key="1">
    <citation type="submission" date="2023-10" db="EMBL/GenBank/DDBJ databases">
        <title>Genomes of two closely related lineages of the louse Polyplax serrata with different host specificities.</title>
        <authorList>
            <person name="Martinu J."/>
            <person name="Tarabai H."/>
            <person name="Stefka J."/>
            <person name="Hypsa V."/>
        </authorList>
    </citation>
    <scope>NUCLEOTIDE SEQUENCE [LARGE SCALE GENOMIC DNA]</scope>
    <source>
        <strain evidence="2">HR10_N</strain>
    </source>
</reference>
<dbReference type="EMBL" id="JAWJWE010000038">
    <property type="protein sequence ID" value="KAK6622807.1"/>
    <property type="molecule type" value="Genomic_DNA"/>
</dbReference>
<evidence type="ECO:0000256" key="1">
    <source>
        <dbReference type="SAM" id="Phobius"/>
    </source>
</evidence>
<keyword evidence="1" id="KW-0472">Membrane</keyword>
<gene>
    <name evidence="2" type="ORF">RUM43_008650</name>
</gene>
<evidence type="ECO:0000313" key="3">
    <source>
        <dbReference type="Proteomes" id="UP001372834"/>
    </source>
</evidence>
<accession>A0AAN8PA45</accession>
<keyword evidence="1" id="KW-1133">Transmembrane helix</keyword>
<feature type="transmembrane region" description="Helical" evidence="1">
    <location>
        <begin position="20"/>
        <end position="39"/>
    </location>
</feature>